<name>A0A140NS94_PROSM</name>
<keyword evidence="2" id="KW-0805">Transcription regulation</keyword>
<dbReference type="InterPro" id="IPR001789">
    <property type="entry name" value="Sig_transdc_resp-reg_receiver"/>
</dbReference>
<dbReference type="Gene3D" id="3.40.50.2300">
    <property type="match status" value="1"/>
</dbReference>
<dbReference type="PROSITE" id="PS00622">
    <property type="entry name" value="HTH_LUXR_1"/>
    <property type="match status" value="1"/>
</dbReference>
<dbReference type="GO" id="GO:0006355">
    <property type="term" value="P:regulation of DNA-templated transcription"/>
    <property type="evidence" value="ECO:0007669"/>
    <property type="project" value="InterPro"/>
</dbReference>
<dbReference type="SMART" id="SM00421">
    <property type="entry name" value="HTH_LUXR"/>
    <property type="match status" value="1"/>
</dbReference>
<dbReference type="PROSITE" id="PS50043">
    <property type="entry name" value="HTH_LUXR_2"/>
    <property type="match status" value="1"/>
</dbReference>
<feature type="domain" description="HTH luxR-type" evidence="6">
    <location>
        <begin position="143"/>
        <end position="208"/>
    </location>
</feature>
<dbReference type="PROSITE" id="PS50110">
    <property type="entry name" value="RESPONSE_REGULATORY"/>
    <property type="match status" value="1"/>
</dbReference>
<accession>A0A140NS94</accession>
<dbReference type="InterPro" id="IPR000792">
    <property type="entry name" value="Tscrpt_reg_LuxR_C"/>
</dbReference>
<dbReference type="GO" id="GO:0000160">
    <property type="term" value="P:phosphorelay signal transduction system"/>
    <property type="evidence" value="ECO:0007669"/>
    <property type="project" value="UniProtKB-KW"/>
</dbReference>
<evidence type="ECO:0000259" key="6">
    <source>
        <dbReference type="PROSITE" id="PS50043"/>
    </source>
</evidence>
<dbReference type="PANTHER" id="PTHR43214">
    <property type="entry name" value="TWO-COMPONENT RESPONSE REGULATOR"/>
    <property type="match status" value="1"/>
</dbReference>
<dbReference type="RefSeq" id="WP_004918792.1">
    <property type="nucleotide sequence ID" value="NC_017731.1"/>
</dbReference>
<dbReference type="AlphaFoldDB" id="A0A140NS94"/>
<dbReference type="PANTHER" id="PTHR43214:SF3">
    <property type="entry name" value="RESPONSE REGULATOR UVRY"/>
    <property type="match status" value="1"/>
</dbReference>
<dbReference type="HOGENOM" id="CLU_000445_90_1_6"/>
<protein>
    <submittedName>
        <fullName evidence="8">Response regulator</fullName>
    </submittedName>
</protein>
<dbReference type="KEGG" id="psi:S70_18645"/>
<dbReference type="GO" id="GO:0003677">
    <property type="term" value="F:DNA binding"/>
    <property type="evidence" value="ECO:0007669"/>
    <property type="project" value="UniProtKB-KW"/>
</dbReference>
<dbReference type="PATRIC" id="fig|1157951.4.peg.3743"/>
<comment type="caution">
    <text evidence="5">Lacks conserved residue(s) required for the propagation of feature annotation.</text>
</comment>
<evidence type="ECO:0000259" key="7">
    <source>
        <dbReference type="PROSITE" id="PS50110"/>
    </source>
</evidence>
<reference evidence="9" key="2">
    <citation type="submission" date="2012-04" db="EMBL/GenBank/DDBJ databases">
        <title>Complete genome sequence of Providencia stuartii clinical isolate MRSN 2154.</title>
        <authorList>
            <person name="Clifford R.J."/>
            <person name="Hang J."/>
            <person name="Riley M.C."/>
            <person name="Onmus-Leone F."/>
            <person name="Kuschner R.A."/>
            <person name="Lesho E.P."/>
            <person name="Waterman P.E."/>
        </authorList>
    </citation>
    <scope>NUCLEOTIDE SEQUENCE [LARGE SCALE GENOMIC DNA]</scope>
    <source>
        <strain evidence="9">MRSN 2154</strain>
    </source>
</reference>
<dbReference type="SUPFAM" id="SSF52172">
    <property type="entry name" value="CheY-like"/>
    <property type="match status" value="1"/>
</dbReference>
<evidence type="ECO:0000256" key="4">
    <source>
        <dbReference type="ARBA" id="ARBA00023163"/>
    </source>
</evidence>
<dbReference type="InterPro" id="IPR016032">
    <property type="entry name" value="Sig_transdc_resp-reg_C-effctor"/>
</dbReference>
<dbReference type="Pfam" id="PF00072">
    <property type="entry name" value="Response_reg"/>
    <property type="match status" value="1"/>
</dbReference>
<dbReference type="InterPro" id="IPR011006">
    <property type="entry name" value="CheY-like_superfamily"/>
</dbReference>
<dbReference type="Pfam" id="PF00196">
    <property type="entry name" value="GerE"/>
    <property type="match status" value="1"/>
</dbReference>
<evidence type="ECO:0000313" key="8">
    <source>
        <dbReference type="EMBL" id="AFH95530.1"/>
    </source>
</evidence>
<evidence type="ECO:0000256" key="2">
    <source>
        <dbReference type="ARBA" id="ARBA00023015"/>
    </source>
</evidence>
<feature type="domain" description="Response regulatory" evidence="7">
    <location>
        <begin position="3"/>
        <end position="119"/>
    </location>
</feature>
<organism evidence="8 9">
    <name type="scientific">Providencia stuartii (strain MRSN 2154)</name>
    <dbReference type="NCBI Taxonomy" id="1157951"/>
    <lineage>
        <taxon>Bacteria</taxon>
        <taxon>Pseudomonadati</taxon>
        <taxon>Pseudomonadota</taxon>
        <taxon>Gammaproteobacteria</taxon>
        <taxon>Enterobacterales</taxon>
        <taxon>Morganellaceae</taxon>
        <taxon>Providencia</taxon>
    </lineage>
</organism>
<evidence type="ECO:0000256" key="3">
    <source>
        <dbReference type="ARBA" id="ARBA00023125"/>
    </source>
</evidence>
<keyword evidence="3" id="KW-0238">DNA-binding</keyword>
<proteinExistence type="predicted"/>
<dbReference type="SUPFAM" id="SSF46894">
    <property type="entry name" value="C-terminal effector domain of the bipartite response regulators"/>
    <property type="match status" value="1"/>
</dbReference>
<dbReference type="InterPro" id="IPR039420">
    <property type="entry name" value="WalR-like"/>
</dbReference>
<keyword evidence="4" id="KW-0804">Transcription</keyword>
<dbReference type="PRINTS" id="PR00038">
    <property type="entry name" value="HTHLUXR"/>
</dbReference>
<reference evidence="8 9" key="1">
    <citation type="journal article" date="2012" name="J. Bacteriol.">
        <title>Complete Genome Sequence of Providencia stuartii Clinical Isolate MRSN 2154.</title>
        <authorList>
            <person name="Clifford R.J."/>
            <person name="Hang J."/>
            <person name="Riley M.C."/>
            <person name="Onmus-Leone F."/>
            <person name="Kuschner R.A."/>
            <person name="Lesho E.P."/>
            <person name="Waterman P.E."/>
        </authorList>
    </citation>
    <scope>NUCLEOTIDE SEQUENCE [LARGE SCALE GENOMIC DNA]</scope>
    <source>
        <strain evidence="8 9">MRSN 2154</strain>
    </source>
</reference>
<dbReference type="Proteomes" id="UP000005012">
    <property type="component" value="Chromosome"/>
</dbReference>
<sequence>MINIIIIDNNNILIRGLEAIFSRHKRCHIVASFPLIEQAISWNRQQKASIILINNDNCQFESLKALQTLRRTQPDVGIIIYNIHAHYSFLLKALDLGIQGILSAKIEVNEFLEAIQVVNARSKIISPDIAQSIALKRINQHEQTDLYELLSTRELEIMLLITQGIPTKQIAQVLNLSPKTVNTYRYRMFGKLNIRSDVELTHIAISYGLIVAKQGLLGCQNSLNQKLS</sequence>
<dbReference type="EMBL" id="CP003488">
    <property type="protein sequence ID" value="AFH95530.1"/>
    <property type="molecule type" value="Genomic_DNA"/>
</dbReference>
<evidence type="ECO:0000313" key="9">
    <source>
        <dbReference type="Proteomes" id="UP000005012"/>
    </source>
</evidence>
<dbReference type="CDD" id="cd06170">
    <property type="entry name" value="LuxR_C_like"/>
    <property type="match status" value="1"/>
</dbReference>
<dbReference type="OrthoDB" id="9796655at2"/>
<evidence type="ECO:0000256" key="1">
    <source>
        <dbReference type="ARBA" id="ARBA00023012"/>
    </source>
</evidence>
<keyword evidence="1" id="KW-0902">Two-component regulatory system</keyword>
<evidence type="ECO:0000256" key="5">
    <source>
        <dbReference type="PROSITE-ProRule" id="PRU00169"/>
    </source>
</evidence>
<gene>
    <name evidence="8" type="ordered locus">S70_18645</name>
</gene>
<dbReference type="GeneID" id="93519745"/>